<feature type="signal peptide" evidence="2">
    <location>
        <begin position="1"/>
        <end position="19"/>
    </location>
</feature>
<evidence type="ECO:0000259" key="3">
    <source>
        <dbReference type="Pfam" id="PF01108"/>
    </source>
</evidence>
<feature type="domain" description="Fibronectin type-III" evidence="3">
    <location>
        <begin position="2"/>
        <end position="104"/>
    </location>
</feature>
<dbReference type="InterPro" id="IPR036116">
    <property type="entry name" value="FN3_sf"/>
</dbReference>
<dbReference type="GO" id="GO:0005886">
    <property type="term" value="C:plasma membrane"/>
    <property type="evidence" value="ECO:0007669"/>
    <property type="project" value="TreeGrafter"/>
</dbReference>
<evidence type="ECO:0000313" key="5">
    <source>
        <dbReference type="EMBL" id="OCT93820.1"/>
    </source>
</evidence>
<dbReference type="PANTHER" id="PTHR20859:SF84">
    <property type="entry name" value="INTERFERON ALPHA_BETA RECEPTOR 2"/>
    <property type="match status" value="1"/>
</dbReference>
<dbReference type="Pfam" id="PF09294">
    <property type="entry name" value="Interfer-bind"/>
    <property type="match status" value="1"/>
</dbReference>
<evidence type="ECO:0000259" key="4">
    <source>
        <dbReference type="Pfam" id="PF09294"/>
    </source>
</evidence>
<feature type="compositionally biased region" description="Polar residues" evidence="1">
    <location>
        <begin position="283"/>
        <end position="305"/>
    </location>
</feature>
<evidence type="ECO:0000256" key="1">
    <source>
        <dbReference type="SAM" id="MobiDB-lite"/>
    </source>
</evidence>
<dbReference type="Gene3D" id="2.60.40.10">
    <property type="entry name" value="Immunoglobulins"/>
    <property type="match status" value="2"/>
</dbReference>
<keyword evidence="2" id="KW-0732">Signal</keyword>
<evidence type="ECO:0008006" key="7">
    <source>
        <dbReference type="Google" id="ProtNLM"/>
    </source>
</evidence>
<sequence length="442" mass="48591">MTGLCLLLLICHLSSSVLAVLRSPENVQIHSVNFQHILTWEDTNNNSLVYYKVQYKTSRLRRWSDVSACVNITKQRCELTDYFTDLNGKYRACVLSFTHNETSNATTSSEFNPISDTDLGPPIVNISAQGRNVTINIHAPKSYFKGTPSMLHDNVYPLMIYVFKRWLNNEKLAEFENVTYKEELTFVESNLPPNTNYCVSIIVSASLNLNGKIIPSALKCKSFPTSVSMDGNKEYVCPAQIVSVEILNNTEKEECNDSDEEMCGQGYAARKKFLDSAQNDSISTLQTSAPSSSNESSGQDCSSSAGAEFPRKPLLDLHESCASDLELPQAVTPCPMLINSAGVFNINLNSVSVGNPGDLWTDVKNQAPPIEEQVDIMTLDVPEVPQTPHDLRLVTNISNVGACMGPVSEECSSAESGASDDSDADSGPEEMERPFASDYMSR</sequence>
<feature type="compositionally biased region" description="Acidic residues" evidence="1">
    <location>
        <begin position="418"/>
        <end position="429"/>
    </location>
</feature>
<feature type="domain" description="Interferon/interleukin receptor" evidence="4">
    <location>
        <begin position="117"/>
        <end position="222"/>
    </location>
</feature>
<feature type="compositionally biased region" description="Basic and acidic residues" evidence="1">
    <location>
        <begin position="430"/>
        <end position="442"/>
    </location>
</feature>
<protein>
    <recommendedName>
        <fullName evidence="7">Interferon alpha/beta receptor 2</fullName>
    </recommendedName>
</protein>
<evidence type="ECO:0000313" key="6">
    <source>
        <dbReference type="Proteomes" id="UP000694892"/>
    </source>
</evidence>
<accession>A0A974DLY7</accession>
<dbReference type="SUPFAM" id="SSF49265">
    <property type="entry name" value="Fibronectin type III"/>
    <property type="match status" value="2"/>
</dbReference>
<dbReference type="InterPro" id="IPR003961">
    <property type="entry name" value="FN3_dom"/>
</dbReference>
<feature type="region of interest" description="Disordered" evidence="1">
    <location>
        <begin position="408"/>
        <end position="442"/>
    </location>
</feature>
<dbReference type="Proteomes" id="UP000694892">
    <property type="component" value="Chromosome 2L"/>
</dbReference>
<dbReference type="GO" id="GO:0004896">
    <property type="term" value="F:cytokine receptor activity"/>
    <property type="evidence" value="ECO:0007669"/>
    <property type="project" value="TreeGrafter"/>
</dbReference>
<proteinExistence type="predicted"/>
<reference evidence="6" key="1">
    <citation type="journal article" date="2016" name="Nature">
        <title>Genome evolution in the allotetraploid frog Xenopus laevis.</title>
        <authorList>
            <person name="Session A.M."/>
            <person name="Uno Y."/>
            <person name="Kwon T."/>
            <person name="Chapman J.A."/>
            <person name="Toyoda A."/>
            <person name="Takahashi S."/>
            <person name="Fukui A."/>
            <person name="Hikosaka A."/>
            <person name="Suzuki A."/>
            <person name="Kondo M."/>
            <person name="van Heeringen S.J."/>
            <person name="Quigley I."/>
            <person name="Heinz S."/>
            <person name="Ogino H."/>
            <person name="Ochi H."/>
            <person name="Hellsten U."/>
            <person name="Lyons J.B."/>
            <person name="Simakov O."/>
            <person name="Putnam N."/>
            <person name="Stites J."/>
            <person name="Kuroki Y."/>
            <person name="Tanaka T."/>
            <person name="Michiue T."/>
            <person name="Watanabe M."/>
            <person name="Bogdanovic O."/>
            <person name="Lister R."/>
            <person name="Georgiou G."/>
            <person name="Paranjpe S.S."/>
            <person name="van Kruijsbergen I."/>
            <person name="Shu S."/>
            <person name="Carlson J."/>
            <person name="Kinoshita T."/>
            <person name="Ohta Y."/>
            <person name="Mawaribuchi S."/>
            <person name="Jenkins J."/>
            <person name="Grimwood J."/>
            <person name="Schmutz J."/>
            <person name="Mitros T."/>
            <person name="Mozaffari S.V."/>
            <person name="Suzuki Y."/>
            <person name="Haramoto Y."/>
            <person name="Yamamoto T.S."/>
            <person name="Takagi C."/>
            <person name="Heald R."/>
            <person name="Miller K."/>
            <person name="Haudenschild C."/>
            <person name="Kitzman J."/>
            <person name="Nakayama T."/>
            <person name="Izutsu Y."/>
            <person name="Robert J."/>
            <person name="Fortriede J."/>
            <person name="Burns K."/>
            <person name="Lotay V."/>
            <person name="Karimi K."/>
            <person name="Yasuoka Y."/>
            <person name="Dichmann D.S."/>
            <person name="Flajnik M.F."/>
            <person name="Houston D.W."/>
            <person name="Shendure J."/>
            <person name="DuPasquier L."/>
            <person name="Vize P.D."/>
            <person name="Zorn A.M."/>
            <person name="Ito M."/>
            <person name="Marcotte E.M."/>
            <person name="Wallingford J.B."/>
            <person name="Ito Y."/>
            <person name="Asashima M."/>
            <person name="Ueno N."/>
            <person name="Matsuda Y."/>
            <person name="Veenstra G.J."/>
            <person name="Fujiyama A."/>
            <person name="Harland R.M."/>
            <person name="Taira M."/>
            <person name="Rokhsar D.S."/>
        </authorList>
    </citation>
    <scope>NUCLEOTIDE SEQUENCE [LARGE SCALE GENOMIC DNA]</scope>
    <source>
        <strain evidence="6">J</strain>
    </source>
</reference>
<dbReference type="PANTHER" id="PTHR20859">
    <property type="entry name" value="INTERFERON/INTERLEUKIN RECEPTOR"/>
    <property type="match status" value="1"/>
</dbReference>
<organism evidence="5 6">
    <name type="scientific">Xenopus laevis</name>
    <name type="common">African clawed frog</name>
    <dbReference type="NCBI Taxonomy" id="8355"/>
    <lineage>
        <taxon>Eukaryota</taxon>
        <taxon>Metazoa</taxon>
        <taxon>Chordata</taxon>
        <taxon>Craniata</taxon>
        <taxon>Vertebrata</taxon>
        <taxon>Euteleostomi</taxon>
        <taxon>Amphibia</taxon>
        <taxon>Batrachia</taxon>
        <taxon>Anura</taxon>
        <taxon>Pipoidea</taxon>
        <taxon>Pipidae</taxon>
        <taxon>Xenopodinae</taxon>
        <taxon>Xenopus</taxon>
        <taxon>Xenopus</taxon>
    </lineage>
</organism>
<feature type="chain" id="PRO_5036917100" description="Interferon alpha/beta receptor 2" evidence="2">
    <location>
        <begin position="20"/>
        <end position="442"/>
    </location>
</feature>
<evidence type="ECO:0000256" key="2">
    <source>
        <dbReference type="SAM" id="SignalP"/>
    </source>
</evidence>
<dbReference type="InterPro" id="IPR050650">
    <property type="entry name" value="Type-II_Cytokine-TF_Rcpt"/>
</dbReference>
<feature type="region of interest" description="Disordered" evidence="1">
    <location>
        <begin position="283"/>
        <end position="307"/>
    </location>
</feature>
<dbReference type="EMBL" id="CM004468">
    <property type="protein sequence ID" value="OCT93820.1"/>
    <property type="molecule type" value="Genomic_DNA"/>
</dbReference>
<dbReference type="InterPro" id="IPR013783">
    <property type="entry name" value="Ig-like_fold"/>
</dbReference>
<gene>
    <name evidence="5" type="ORF">XELAEV_18011491mg</name>
</gene>
<dbReference type="Pfam" id="PF01108">
    <property type="entry name" value="Tissue_fac"/>
    <property type="match status" value="1"/>
</dbReference>
<dbReference type="CDD" id="cd00063">
    <property type="entry name" value="FN3"/>
    <property type="match status" value="1"/>
</dbReference>
<dbReference type="AlphaFoldDB" id="A0A974DLY7"/>
<name>A0A974DLY7_XENLA</name>
<dbReference type="InterPro" id="IPR015373">
    <property type="entry name" value="Interferon/interleukin_rcp_dom"/>
</dbReference>
<feature type="compositionally biased region" description="Low complexity" evidence="1">
    <location>
        <begin position="408"/>
        <end position="417"/>
    </location>
</feature>